<evidence type="ECO:0000259" key="13">
    <source>
        <dbReference type="PROSITE" id="PS50835"/>
    </source>
</evidence>
<dbReference type="InterPro" id="IPR013106">
    <property type="entry name" value="Ig_V-set"/>
</dbReference>
<dbReference type="Pfam" id="PF07686">
    <property type="entry name" value="V-set"/>
    <property type="match status" value="1"/>
</dbReference>
<comment type="subunit">
    <text evidence="10">Immunoglobulins are composed of two identical heavy chains and two identical light chains; disulfide-linked.</text>
</comment>
<dbReference type="PANTHER" id="PTHR23266">
    <property type="entry name" value="IMMUNOGLOBULIN HEAVY CHAIN"/>
    <property type="match status" value="1"/>
</dbReference>
<comment type="caution">
    <text evidence="14">The sequence shown here is derived from an EMBL/GenBank/DDBJ whole genome shotgun (WGS) entry which is preliminary data.</text>
</comment>
<accession>A0A2J8PWD1</accession>
<keyword evidence="9" id="KW-0393">Immunoglobulin domain</keyword>
<sequence>MDRTWSILFLVAAATGTYSQVQLVQSGHEVKQPGASVKVSCKASGYSFTTYGMNWVRQAPGQGLEWMGWFNTYTGNPTYAQGFTGRFVFSMDTSVSTAYLQISSLKAEDTAMYYCAR</sequence>
<dbReference type="InterPro" id="IPR007110">
    <property type="entry name" value="Ig-like_dom"/>
</dbReference>
<protein>
    <submittedName>
        <fullName evidence="14">IGHV7-81 isoform 1</fullName>
    </submittedName>
</protein>
<dbReference type="GO" id="GO:0005886">
    <property type="term" value="C:plasma membrane"/>
    <property type="evidence" value="ECO:0007669"/>
    <property type="project" value="UniProtKB-SubCell"/>
</dbReference>
<comment type="subcellular location">
    <subcellularLocation>
        <location evidence="1">Cell membrane</location>
    </subcellularLocation>
    <subcellularLocation>
        <location evidence="2">Secreted</location>
    </subcellularLocation>
</comment>
<dbReference type="SMART" id="SM00406">
    <property type="entry name" value="IGv"/>
    <property type="match status" value="1"/>
</dbReference>
<keyword evidence="11" id="KW-1280">Immunoglobulin</keyword>
<evidence type="ECO:0000313" key="15">
    <source>
        <dbReference type="Proteomes" id="UP000236370"/>
    </source>
</evidence>
<dbReference type="GO" id="GO:0019814">
    <property type="term" value="C:immunoglobulin complex"/>
    <property type="evidence" value="ECO:0007669"/>
    <property type="project" value="UniProtKB-KW"/>
</dbReference>
<feature type="domain" description="Ig-like" evidence="13">
    <location>
        <begin position="19"/>
        <end position="117"/>
    </location>
</feature>
<evidence type="ECO:0000313" key="14">
    <source>
        <dbReference type="EMBL" id="PNI88327.1"/>
    </source>
</evidence>
<feature type="chain" id="PRO_5014395486" evidence="12">
    <location>
        <begin position="20"/>
        <end position="117"/>
    </location>
</feature>
<keyword evidence="7" id="KW-0472">Membrane</keyword>
<dbReference type="GO" id="GO:0002250">
    <property type="term" value="P:adaptive immune response"/>
    <property type="evidence" value="ECO:0007669"/>
    <property type="project" value="UniProtKB-KW"/>
</dbReference>
<keyword evidence="6" id="KW-1064">Adaptive immunity</keyword>
<evidence type="ECO:0000256" key="8">
    <source>
        <dbReference type="ARBA" id="ARBA00023157"/>
    </source>
</evidence>
<dbReference type="FunFam" id="2.60.40.10:FF:000556">
    <property type="entry name" value="Immunoglobulin heavy variable 7-81 (non-functional)"/>
    <property type="match status" value="1"/>
</dbReference>
<dbReference type="InterPro" id="IPR036179">
    <property type="entry name" value="Ig-like_dom_sf"/>
</dbReference>
<proteinExistence type="predicted"/>
<dbReference type="Proteomes" id="UP000236370">
    <property type="component" value="Unassembled WGS sequence"/>
</dbReference>
<evidence type="ECO:0000256" key="5">
    <source>
        <dbReference type="ARBA" id="ARBA00022859"/>
    </source>
</evidence>
<dbReference type="PROSITE" id="PS50835">
    <property type="entry name" value="IG_LIKE"/>
    <property type="match status" value="1"/>
</dbReference>
<dbReference type="InterPro" id="IPR013783">
    <property type="entry name" value="Ig-like_fold"/>
</dbReference>
<evidence type="ECO:0000256" key="9">
    <source>
        <dbReference type="ARBA" id="ARBA00023319"/>
    </source>
</evidence>
<keyword evidence="3" id="KW-1003">Cell membrane</keyword>
<keyword evidence="5" id="KW-0391">Immunity</keyword>
<feature type="signal peptide" evidence="12">
    <location>
        <begin position="1"/>
        <end position="19"/>
    </location>
</feature>
<evidence type="ECO:0000256" key="10">
    <source>
        <dbReference type="ARBA" id="ARBA00038737"/>
    </source>
</evidence>
<evidence type="ECO:0000256" key="6">
    <source>
        <dbReference type="ARBA" id="ARBA00023130"/>
    </source>
</evidence>
<feature type="non-terminal residue" evidence="14">
    <location>
        <position position="117"/>
    </location>
</feature>
<name>A0A2J8PWD1_PANTR</name>
<organism evidence="14 15">
    <name type="scientific">Pan troglodytes</name>
    <name type="common">Chimpanzee</name>
    <dbReference type="NCBI Taxonomy" id="9598"/>
    <lineage>
        <taxon>Eukaryota</taxon>
        <taxon>Metazoa</taxon>
        <taxon>Chordata</taxon>
        <taxon>Craniata</taxon>
        <taxon>Vertebrata</taxon>
        <taxon>Euteleostomi</taxon>
        <taxon>Mammalia</taxon>
        <taxon>Eutheria</taxon>
        <taxon>Euarchontoglires</taxon>
        <taxon>Primates</taxon>
        <taxon>Haplorrhini</taxon>
        <taxon>Catarrhini</taxon>
        <taxon>Hominidae</taxon>
        <taxon>Pan</taxon>
    </lineage>
</organism>
<keyword evidence="12" id="KW-0732">Signal</keyword>
<dbReference type="Gene3D" id="2.60.40.10">
    <property type="entry name" value="Immunoglobulins"/>
    <property type="match status" value="1"/>
</dbReference>
<dbReference type="EMBL" id="NBAG03000177">
    <property type="protein sequence ID" value="PNI88327.1"/>
    <property type="molecule type" value="Genomic_DNA"/>
</dbReference>
<evidence type="ECO:0000256" key="7">
    <source>
        <dbReference type="ARBA" id="ARBA00023136"/>
    </source>
</evidence>
<gene>
    <name evidence="14" type="ORF">CK820_G0055130</name>
</gene>
<dbReference type="InterPro" id="IPR050199">
    <property type="entry name" value="IgHV"/>
</dbReference>
<evidence type="ECO:0000256" key="2">
    <source>
        <dbReference type="ARBA" id="ARBA00004613"/>
    </source>
</evidence>
<dbReference type="AlphaFoldDB" id="A0A2J8PWD1"/>
<dbReference type="GO" id="GO:0005576">
    <property type="term" value="C:extracellular region"/>
    <property type="evidence" value="ECO:0007669"/>
    <property type="project" value="UniProtKB-SubCell"/>
</dbReference>
<evidence type="ECO:0000256" key="12">
    <source>
        <dbReference type="SAM" id="SignalP"/>
    </source>
</evidence>
<keyword evidence="8" id="KW-1015">Disulfide bond</keyword>
<evidence type="ECO:0000256" key="11">
    <source>
        <dbReference type="ARBA" id="ARBA00043265"/>
    </source>
</evidence>
<evidence type="ECO:0000256" key="4">
    <source>
        <dbReference type="ARBA" id="ARBA00022525"/>
    </source>
</evidence>
<dbReference type="SUPFAM" id="SSF48726">
    <property type="entry name" value="Immunoglobulin"/>
    <property type="match status" value="1"/>
</dbReference>
<evidence type="ECO:0000256" key="1">
    <source>
        <dbReference type="ARBA" id="ARBA00004236"/>
    </source>
</evidence>
<reference evidence="14 15" key="1">
    <citation type="submission" date="2017-12" db="EMBL/GenBank/DDBJ databases">
        <title>High-resolution comparative analysis of great ape genomes.</title>
        <authorList>
            <person name="Pollen A."/>
            <person name="Hastie A."/>
            <person name="Hormozdiari F."/>
            <person name="Dougherty M."/>
            <person name="Liu R."/>
            <person name="Chaisson M."/>
            <person name="Hoppe E."/>
            <person name="Hill C."/>
            <person name="Pang A."/>
            <person name="Hillier L."/>
            <person name="Baker C."/>
            <person name="Armstrong J."/>
            <person name="Shendure J."/>
            <person name="Paten B."/>
            <person name="Wilson R."/>
            <person name="Chao H."/>
            <person name="Schneider V."/>
            <person name="Ventura M."/>
            <person name="Kronenberg Z."/>
            <person name="Murali S."/>
            <person name="Gordon D."/>
            <person name="Cantsilieris S."/>
            <person name="Munson K."/>
            <person name="Nelson B."/>
            <person name="Raja A."/>
            <person name="Underwood J."/>
            <person name="Diekhans M."/>
            <person name="Fiddes I."/>
            <person name="Haussler D."/>
            <person name="Eichler E."/>
        </authorList>
    </citation>
    <scope>NUCLEOTIDE SEQUENCE [LARGE SCALE GENOMIC DNA]</scope>
    <source>
        <strain evidence="14">Yerkes chimp pedigree #C0471</strain>
    </source>
</reference>
<keyword evidence="4" id="KW-0964">Secreted</keyword>
<evidence type="ECO:0000256" key="3">
    <source>
        <dbReference type="ARBA" id="ARBA00022475"/>
    </source>
</evidence>